<dbReference type="OrthoDB" id="9786100at2"/>
<keyword evidence="3" id="KW-1185">Reference proteome</keyword>
<dbReference type="EMBL" id="LLXU01000120">
    <property type="protein sequence ID" value="KRG38434.1"/>
    <property type="molecule type" value="Genomic_DNA"/>
</dbReference>
<evidence type="ECO:0000313" key="2">
    <source>
        <dbReference type="EMBL" id="KRG38434.1"/>
    </source>
</evidence>
<dbReference type="AlphaFoldDB" id="A0A0R0A7F3"/>
<protein>
    <recommendedName>
        <fullName evidence="1">LicD/FKTN/FKRP nucleotidyltransferase domain-containing protein</fullName>
    </recommendedName>
</protein>
<dbReference type="InterPro" id="IPR007074">
    <property type="entry name" value="LicD/FKTN/FKRP_NTP_transf"/>
</dbReference>
<accession>A0A0R0A7F3</accession>
<feature type="domain" description="LicD/FKTN/FKRP nucleotidyltransferase" evidence="1">
    <location>
        <begin position="25"/>
        <end position="246"/>
    </location>
</feature>
<evidence type="ECO:0000313" key="3">
    <source>
        <dbReference type="Proteomes" id="UP000051802"/>
    </source>
</evidence>
<dbReference type="PANTHER" id="PTHR43404">
    <property type="entry name" value="LIPOPOLYSACCHARIDE CHOLINEPHOSPHOTRANSFERASE LICD"/>
    <property type="match status" value="1"/>
</dbReference>
<dbReference type="Proteomes" id="UP000051802">
    <property type="component" value="Unassembled WGS sequence"/>
</dbReference>
<dbReference type="RefSeq" id="WP_057648669.1">
    <property type="nucleotide sequence ID" value="NZ_LLXU01000120.1"/>
</dbReference>
<dbReference type="STRING" id="676599.ARC20_01890"/>
<gene>
    <name evidence="2" type="ORF">ARC20_01890</name>
</gene>
<comment type="caution">
    <text evidence="2">The sequence shown here is derived from an EMBL/GenBank/DDBJ whole genome shotgun (WGS) entry which is preliminary data.</text>
</comment>
<dbReference type="Pfam" id="PF04991">
    <property type="entry name" value="LicD"/>
    <property type="match status" value="1"/>
</dbReference>
<proteinExistence type="predicted"/>
<reference evidence="2 3" key="1">
    <citation type="submission" date="2015-10" db="EMBL/GenBank/DDBJ databases">
        <title>Genome sequencing and analysis of members of genus Stenotrophomonas.</title>
        <authorList>
            <person name="Patil P.P."/>
            <person name="Midha S."/>
            <person name="Patil P.B."/>
        </authorList>
    </citation>
    <scope>NUCLEOTIDE SEQUENCE [LARGE SCALE GENOMIC DNA]</scope>
    <source>
        <strain evidence="2 3">JCM 16536</strain>
    </source>
</reference>
<sequence length="282" mass="31495">MSEAADIQGIQQVILRAVDRIDAFCREHGLRYYLIGGGLIGAVRHGGPIPWDDDIDLGMPRPDYDRFVALAREIGMPHVVSTLESDPDYIYAFAKCYDGSTTVKESLAVPFVRGVWVDVFPIDGTFRNHLAQQLHVRAARALKTLFACRCGAYAPAKQGRWTLLGRRLAGALAHLVPKSTLHATLHAVLRLKPYESSEYVGNLLGRWGMREVCRRAVFDGQHAFDYAGYRFMGPSGYDEYLAGVYGDYIRLPPEDRRKPDHSMVDVSLDKSYLSLGLAGRAY</sequence>
<name>A0A0R0A7F3_9GAMM</name>
<evidence type="ECO:0000259" key="1">
    <source>
        <dbReference type="Pfam" id="PF04991"/>
    </source>
</evidence>
<dbReference type="InterPro" id="IPR052942">
    <property type="entry name" value="LPS_cholinephosphotransferase"/>
</dbReference>
<dbReference type="PANTHER" id="PTHR43404:SF2">
    <property type="entry name" value="LIPOPOLYSACCHARIDE CHOLINEPHOSPHOTRANSFERASE LICD"/>
    <property type="match status" value="1"/>
</dbReference>
<organism evidence="2 3">
    <name type="scientific">Stenotrophomonas panacihumi</name>
    <dbReference type="NCBI Taxonomy" id="676599"/>
    <lineage>
        <taxon>Bacteria</taxon>
        <taxon>Pseudomonadati</taxon>
        <taxon>Pseudomonadota</taxon>
        <taxon>Gammaproteobacteria</taxon>
        <taxon>Lysobacterales</taxon>
        <taxon>Lysobacteraceae</taxon>
        <taxon>Stenotrophomonas</taxon>
    </lineage>
</organism>
<dbReference type="GO" id="GO:0009100">
    <property type="term" value="P:glycoprotein metabolic process"/>
    <property type="evidence" value="ECO:0007669"/>
    <property type="project" value="UniProtKB-ARBA"/>
</dbReference>